<dbReference type="CDD" id="cd03220">
    <property type="entry name" value="ABC_KpsT_Wzt"/>
    <property type="match status" value="1"/>
</dbReference>
<dbReference type="InterPro" id="IPR015860">
    <property type="entry name" value="ABC_transpr_TagH-like"/>
</dbReference>
<feature type="domain" description="ABC transporter" evidence="5">
    <location>
        <begin position="30"/>
        <end position="248"/>
    </location>
</feature>
<proteinExistence type="inferred from homology"/>
<dbReference type="Gene3D" id="3.40.50.300">
    <property type="entry name" value="P-loop containing nucleotide triphosphate hydrolases"/>
    <property type="match status" value="1"/>
</dbReference>
<keyword evidence="3" id="KW-0547">Nucleotide-binding</keyword>
<dbReference type="InterPro" id="IPR050683">
    <property type="entry name" value="Bact_Polysacc_Export_ATP-bd"/>
</dbReference>
<sequence length="248" mass="26452">MARIQLDGVTVDFPVYDGAARSFRHSLARLAVGGAIARQRRGVVEVRALDGIDLRLEDGDRLGLIGGNGAGKTTLIRVLAGLREPTAGRAVIEGSTAALLSLGAILDGEMTGYENIDRARVLLGLPSRAALVAEIADFTELGPFLDLPVKTYSAGMQLRLSFALMTAQHPEILLLDEVFSAGDSGFRIRAEQRMRELHARTAITVFANHGMSEILSHCTKALWLDHGRIRALGPAAEVVAAYEAATAA</sequence>
<keyword evidence="7" id="KW-1185">Reference proteome</keyword>
<dbReference type="Pfam" id="PF00005">
    <property type="entry name" value="ABC_tran"/>
    <property type="match status" value="1"/>
</dbReference>
<dbReference type="Proteomes" id="UP001597296">
    <property type="component" value="Unassembled WGS sequence"/>
</dbReference>
<dbReference type="InterPro" id="IPR003593">
    <property type="entry name" value="AAA+_ATPase"/>
</dbReference>
<evidence type="ECO:0000256" key="4">
    <source>
        <dbReference type="ARBA" id="ARBA00022840"/>
    </source>
</evidence>
<dbReference type="EMBL" id="JBHUIY010000006">
    <property type="protein sequence ID" value="MFD2233126.1"/>
    <property type="molecule type" value="Genomic_DNA"/>
</dbReference>
<reference evidence="7" key="1">
    <citation type="journal article" date="2019" name="Int. J. Syst. Evol. Microbiol.">
        <title>The Global Catalogue of Microorganisms (GCM) 10K type strain sequencing project: providing services to taxonomists for standard genome sequencing and annotation.</title>
        <authorList>
            <consortium name="The Broad Institute Genomics Platform"/>
            <consortium name="The Broad Institute Genome Sequencing Center for Infectious Disease"/>
            <person name="Wu L."/>
            <person name="Ma J."/>
        </authorList>
    </citation>
    <scope>NUCLEOTIDE SEQUENCE [LARGE SCALE GENOMIC DNA]</scope>
    <source>
        <strain evidence="7">KCTC 15012</strain>
    </source>
</reference>
<organism evidence="6 7">
    <name type="scientific">Phaeospirillum tilakii</name>
    <dbReference type="NCBI Taxonomy" id="741673"/>
    <lineage>
        <taxon>Bacteria</taxon>
        <taxon>Pseudomonadati</taxon>
        <taxon>Pseudomonadota</taxon>
        <taxon>Alphaproteobacteria</taxon>
        <taxon>Rhodospirillales</taxon>
        <taxon>Rhodospirillaceae</taxon>
        <taxon>Phaeospirillum</taxon>
    </lineage>
</organism>
<protein>
    <submittedName>
        <fullName evidence="6">ABC transporter ATP-binding protein</fullName>
    </submittedName>
</protein>
<dbReference type="PROSITE" id="PS50893">
    <property type="entry name" value="ABC_TRANSPORTER_2"/>
    <property type="match status" value="1"/>
</dbReference>
<evidence type="ECO:0000256" key="3">
    <source>
        <dbReference type="ARBA" id="ARBA00022741"/>
    </source>
</evidence>
<evidence type="ECO:0000313" key="7">
    <source>
        <dbReference type="Proteomes" id="UP001597296"/>
    </source>
</evidence>
<dbReference type="RefSeq" id="WP_377314907.1">
    <property type="nucleotide sequence ID" value="NZ_JBHUIY010000006.1"/>
</dbReference>
<dbReference type="PANTHER" id="PTHR46743:SF2">
    <property type="entry name" value="TEICHOIC ACIDS EXPORT ATP-BINDING PROTEIN TAGH"/>
    <property type="match status" value="1"/>
</dbReference>
<dbReference type="SUPFAM" id="SSF52540">
    <property type="entry name" value="P-loop containing nucleoside triphosphate hydrolases"/>
    <property type="match status" value="1"/>
</dbReference>
<name>A0ABW5C8S6_9PROT</name>
<gene>
    <name evidence="6" type="ORF">ACFSNB_04850</name>
</gene>
<dbReference type="InterPro" id="IPR003439">
    <property type="entry name" value="ABC_transporter-like_ATP-bd"/>
</dbReference>
<evidence type="ECO:0000259" key="5">
    <source>
        <dbReference type="PROSITE" id="PS50893"/>
    </source>
</evidence>
<evidence type="ECO:0000256" key="2">
    <source>
        <dbReference type="ARBA" id="ARBA00022448"/>
    </source>
</evidence>
<dbReference type="InterPro" id="IPR027417">
    <property type="entry name" value="P-loop_NTPase"/>
</dbReference>
<dbReference type="SMART" id="SM00382">
    <property type="entry name" value="AAA"/>
    <property type="match status" value="1"/>
</dbReference>
<accession>A0ABW5C8S6</accession>
<dbReference type="GO" id="GO:0005524">
    <property type="term" value="F:ATP binding"/>
    <property type="evidence" value="ECO:0007669"/>
    <property type="project" value="UniProtKB-KW"/>
</dbReference>
<evidence type="ECO:0000256" key="1">
    <source>
        <dbReference type="ARBA" id="ARBA00005417"/>
    </source>
</evidence>
<comment type="caution">
    <text evidence="6">The sequence shown here is derived from an EMBL/GenBank/DDBJ whole genome shotgun (WGS) entry which is preliminary data.</text>
</comment>
<keyword evidence="2" id="KW-0813">Transport</keyword>
<comment type="similarity">
    <text evidence="1">Belongs to the ABC transporter superfamily.</text>
</comment>
<dbReference type="PANTHER" id="PTHR46743">
    <property type="entry name" value="TEICHOIC ACIDS EXPORT ATP-BINDING PROTEIN TAGH"/>
    <property type="match status" value="1"/>
</dbReference>
<evidence type="ECO:0000313" key="6">
    <source>
        <dbReference type="EMBL" id="MFD2233126.1"/>
    </source>
</evidence>
<keyword evidence="4 6" id="KW-0067">ATP-binding</keyword>